<dbReference type="AlphaFoldDB" id="A0AAU9JDD6"/>
<protein>
    <submittedName>
        <fullName evidence="1">Uncharacterized protein</fullName>
    </submittedName>
</protein>
<comment type="caution">
    <text evidence="1">The sequence shown here is derived from an EMBL/GenBank/DDBJ whole genome shotgun (WGS) entry which is preliminary data.</text>
</comment>
<keyword evidence="2" id="KW-1185">Reference proteome</keyword>
<reference evidence="1" key="1">
    <citation type="submission" date="2021-09" db="EMBL/GenBank/DDBJ databases">
        <authorList>
            <consortium name="AG Swart"/>
            <person name="Singh M."/>
            <person name="Singh A."/>
            <person name="Seah K."/>
            <person name="Emmerich C."/>
        </authorList>
    </citation>
    <scope>NUCLEOTIDE SEQUENCE</scope>
    <source>
        <strain evidence="1">ATCC30299</strain>
    </source>
</reference>
<proteinExistence type="predicted"/>
<dbReference type="Proteomes" id="UP001162131">
    <property type="component" value="Unassembled WGS sequence"/>
</dbReference>
<organism evidence="1 2">
    <name type="scientific">Blepharisma stoltei</name>
    <dbReference type="NCBI Taxonomy" id="1481888"/>
    <lineage>
        <taxon>Eukaryota</taxon>
        <taxon>Sar</taxon>
        <taxon>Alveolata</taxon>
        <taxon>Ciliophora</taxon>
        <taxon>Postciliodesmatophora</taxon>
        <taxon>Heterotrichea</taxon>
        <taxon>Heterotrichida</taxon>
        <taxon>Blepharismidae</taxon>
        <taxon>Blepharisma</taxon>
    </lineage>
</organism>
<evidence type="ECO:0000313" key="1">
    <source>
        <dbReference type="EMBL" id="CAG9323661.1"/>
    </source>
</evidence>
<accession>A0AAU9JDD6</accession>
<evidence type="ECO:0000313" key="2">
    <source>
        <dbReference type="Proteomes" id="UP001162131"/>
    </source>
</evidence>
<gene>
    <name evidence="1" type="ORF">BSTOLATCC_MIC35217</name>
</gene>
<dbReference type="EMBL" id="CAJZBQ010000035">
    <property type="protein sequence ID" value="CAG9323661.1"/>
    <property type="molecule type" value="Genomic_DNA"/>
</dbReference>
<name>A0AAU9JDD6_9CILI</name>
<sequence>MLGKQLWQCSYLALVRFQNWIFLPQGKRRARSCKGKAQKSLVAPSVKPRVTPRASCFSFCRSRLEIPYFGWDNLCKAHAEEKSCPLPTLVQKTMEDRNIEPYFRGAMKLDDEE</sequence>